<accession>A0A4R9A0E1</accession>
<reference evidence="2 3" key="1">
    <citation type="submission" date="2019-03" db="EMBL/GenBank/DDBJ databases">
        <title>Genomics of glacier-inhabiting Cryobacterium strains.</title>
        <authorList>
            <person name="Liu Q."/>
            <person name="Xin Y.-H."/>
        </authorList>
    </citation>
    <scope>NUCLEOTIDE SEQUENCE [LARGE SCALE GENOMIC DNA]</scope>
    <source>
        <strain evidence="2 3">Hh14</strain>
    </source>
</reference>
<dbReference type="SUPFAM" id="SSF53448">
    <property type="entry name" value="Nucleotide-diphospho-sugar transferases"/>
    <property type="match status" value="1"/>
</dbReference>
<dbReference type="AlphaFoldDB" id="A0A4R9A0E1"/>
<comment type="caution">
    <text evidence="2">The sequence shown here is derived from an EMBL/GenBank/DDBJ whole genome shotgun (WGS) entry which is preliminary data.</text>
</comment>
<name>A0A4R9A0E1_9MICO</name>
<dbReference type="GO" id="GO:0016758">
    <property type="term" value="F:hexosyltransferase activity"/>
    <property type="evidence" value="ECO:0007669"/>
    <property type="project" value="UniProtKB-ARBA"/>
</dbReference>
<sequence>MRSVGEPSFAISVCIPTFNPDLKYLKLLLESLERQTRADFNVIVSDDASANADLIKAVLSTCKLNWRADWSPVSIGMAANWNRCAQLATGQFILVTGQDDLLMPEALEQLVSQAQASNSDVVFSVPHFVTESGDELQNPSSAVTADSIFPNGDVPMNNRATIVLGLLYGNVFGDPCSTLIRLDSFRALGGFSTEYEHAVDLELWLRMAAGGVAITRISKVVASHRAHQKNATSVHVRSGASQRDRDRLAVEYEASEFADATWNRIVARLHLHRLHDLMRYRTASEPISVRMRGGGRTRLRAIAGEITETFGWTEPIGRSLL</sequence>
<dbReference type="Proteomes" id="UP000297447">
    <property type="component" value="Unassembled WGS sequence"/>
</dbReference>
<evidence type="ECO:0000259" key="1">
    <source>
        <dbReference type="Pfam" id="PF00535"/>
    </source>
</evidence>
<proteinExistence type="predicted"/>
<dbReference type="InterPro" id="IPR029044">
    <property type="entry name" value="Nucleotide-diphossugar_trans"/>
</dbReference>
<dbReference type="RefSeq" id="WP_166791745.1">
    <property type="nucleotide sequence ID" value="NZ_SOHE01000047.1"/>
</dbReference>
<gene>
    <name evidence="2" type="ORF">E3T55_10645</name>
</gene>
<dbReference type="Pfam" id="PF00535">
    <property type="entry name" value="Glycos_transf_2"/>
    <property type="match status" value="1"/>
</dbReference>
<protein>
    <submittedName>
        <fullName evidence="2">Glycosyltransferase</fullName>
    </submittedName>
</protein>
<dbReference type="Gene3D" id="3.90.550.10">
    <property type="entry name" value="Spore Coat Polysaccharide Biosynthesis Protein SpsA, Chain A"/>
    <property type="match status" value="1"/>
</dbReference>
<dbReference type="InterPro" id="IPR001173">
    <property type="entry name" value="Glyco_trans_2-like"/>
</dbReference>
<organism evidence="2 3">
    <name type="scientific">Cryobacterium frigoriphilum</name>
    <dbReference type="NCBI Taxonomy" id="1259150"/>
    <lineage>
        <taxon>Bacteria</taxon>
        <taxon>Bacillati</taxon>
        <taxon>Actinomycetota</taxon>
        <taxon>Actinomycetes</taxon>
        <taxon>Micrococcales</taxon>
        <taxon>Microbacteriaceae</taxon>
        <taxon>Cryobacterium</taxon>
    </lineage>
</organism>
<dbReference type="PANTHER" id="PTHR22916:SF3">
    <property type="entry name" value="UDP-GLCNAC:BETAGAL BETA-1,3-N-ACETYLGLUCOSAMINYLTRANSFERASE-LIKE PROTEIN 1"/>
    <property type="match status" value="1"/>
</dbReference>
<evidence type="ECO:0000313" key="3">
    <source>
        <dbReference type="Proteomes" id="UP000297447"/>
    </source>
</evidence>
<feature type="domain" description="Glycosyltransferase 2-like" evidence="1">
    <location>
        <begin position="12"/>
        <end position="186"/>
    </location>
</feature>
<evidence type="ECO:0000313" key="2">
    <source>
        <dbReference type="EMBL" id="TFD49804.1"/>
    </source>
</evidence>
<dbReference type="EMBL" id="SOHE01000047">
    <property type="protein sequence ID" value="TFD49804.1"/>
    <property type="molecule type" value="Genomic_DNA"/>
</dbReference>
<keyword evidence="2" id="KW-0808">Transferase</keyword>
<keyword evidence="3" id="KW-1185">Reference proteome</keyword>
<dbReference type="PANTHER" id="PTHR22916">
    <property type="entry name" value="GLYCOSYLTRANSFERASE"/>
    <property type="match status" value="1"/>
</dbReference>